<name>A0A3N7HPV8_9BURK</name>
<sequence length="192" mass="20135">MKPTLKIYFATVAFALAASTALPACAQQKLVPAQSEISFTSKQMGVPVDGKFKKFDAQVAFDPKKPEAAKIGLTIDLGSASLGAPETEAELAKPEWFSLKQFPQASFTSTSVKALGGGKFEVAGKLAIKGSTHDVVVPVALAQAGGNTTATGAFTIKRLDFKIGDGDWKDTSMVANDVQVKFKLQLTGVPAL</sequence>
<reference evidence="3 4" key="2">
    <citation type="submission" date="2018-12" db="EMBL/GenBank/DDBJ databases">
        <title>Rhizobacter gummiphilus sp. nov., a rubber-degrading bacterium isolated from the soil of a botanical garden in Japan.</title>
        <authorList>
            <person name="Shunsuke S.S."/>
        </authorList>
    </citation>
    <scope>NUCLEOTIDE SEQUENCE [LARGE SCALE GENOMIC DNA]</scope>
    <source>
        <strain evidence="3 4">S-16</strain>
    </source>
</reference>
<proteinExistence type="predicted"/>
<dbReference type="Proteomes" id="UP000267464">
    <property type="component" value="Unassembled WGS sequence"/>
</dbReference>
<dbReference type="PANTHER" id="PTHR34406">
    <property type="entry name" value="PROTEIN YCEI"/>
    <property type="match status" value="1"/>
</dbReference>
<evidence type="ECO:0000313" key="3">
    <source>
        <dbReference type="EMBL" id="RQP24204.1"/>
    </source>
</evidence>
<keyword evidence="1" id="KW-0732">Signal</keyword>
<dbReference type="SUPFAM" id="SSF101874">
    <property type="entry name" value="YceI-like"/>
    <property type="match status" value="1"/>
</dbReference>
<organism evidence="3 4">
    <name type="scientific">Piscinibacter terrae</name>
    <dbReference type="NCBI Taxonomy" id="2496871"/>
    <lineage>
        <taxon>Bacteria</taxon>
        <taxon>Pseudomonadati</taxon>
        <taxon>Pseudomonadota</taxon>
        <taxon>Betaproteobacteria</taxon>
        <taxon>Burkholderiales</taxon>
        <taxon>Sphaerotilaceae</taxon>
        <taxon>Piscinibacter</taxon>
    </lineage>
</organism>
<dbReference type="Gene3D" id="2.40.128.110">
    <property type="entry name" value="Lipid/polyisoprenoid-binding, YceI-like"/>
    <property type="match status" value="1"/>
</dbReference>
<dbReference type="InterPro" id="IPR036761">
    <property type="entry name" value="TTHA0802/YceI-like_sf"/>
</dbReference>
<comment type="caution">
    <text evidence="3">The sequence shown here is derived from an EMBL/GenBank/DDBJ whole genome shotgun (WGS) entry which is preliminary data.</text>
</comment>
<dbReference type="EMBL" id="QUSW01000003">
    <property type="protein sequence ID" value="RQP24204.1"/>
    <property type="molecule type" value="Genomic_DNA"/>
</dbReference>
<gene>
    <name evidence="3" type="ORF">DZC73_12865</name>
</gene>
<dbReference type="AlphaFoldDB" id="A0A3N7HPV8"/>
<dbReference type="RefSeq" id="WP_124540679.1">
    <property type="nucleotide sequence ID" value="NZ_QUSW01000003.1"/>
</dbReference>
<evidence type="ECO:0000313" key="4">
    <source>
        <dbReference type="Proteomes" id="UP000267464"/>
    </source>
</evidence>
<accession>A0A3N7HPV8</accession>
<evidence type="ECO:0000259" key="2">
    <source>
        <dbReference type="SMART" id="SM00867"/>
    </source>
</evidence>
<dbReference type="SMART" id="SM00867">
    <property type="entry name" value="YceI"/>
    <property type="match status" value="1"/>
</dbReference>
<reference evidence="3 4" key="1">
    <citation type="submission" date="2018-08" db="EMBL/GenBank/DDBJ databases">
        <authorList>
            <person name="Khan S.A."/>
            <person name="Jeon C.O."/>
            <person name="Chun B.H."/>
            <person name="Jeong S.E."/>
        </authorList>
    </citation>
    <scope>NUCLEOTIDE SEQUENCE [LARGE SCALE GENOMIC DNA]</scope>
    <source>
        <strain evidence="3 4">S-16</strain>
    </source>
</reference>
<dbReference type="InterPro" id="IPR007372">
    <property type="entry name" value="Lipid/polyisoprenoid-bd_YceI"/>
</dbReference>
<evidence type="ECO:0000256" key="1">
    <source>
        <dbReference type="SAM" id="SignalP"/>
    </source>
</evidence>
<dbReference type="PANTHER" id="PTHR34406:SF1">
    <property type="entry name" value="PROTEIN YCEI"/>
    <property type="match status" value="1"/>
</dbReference>
<feature type="domain" description="Lipid/polyisoprenoid-binding YceI-like" evidence="2">
    <location>
        <begin position="27"/>
        <end position="187"/>
    </location>
</feature>
<dbReference type="OrthoDB" id="1247465at2"/>
<protein>
    <submittedName>
        <fullName evidence="3">YceI family protein</fullName>
    </submittedName>
</protein>
<feature type="chain" id="PRO_5018064976" evidence="1">
    <location>
        <begin position="27"/>
        <end position="192"/>
    </location>
</feature>
<keyword evidence="4" id="KW-1185">Reference proteome</keyword>
<feature type="signal peptide" evidence="1">
    <location>
        <begin position="1"/>
        <end position="26"/>
    </location>
</feature>
<dbReference type="Pfam" id="PF04264">
    <property type="entry name" value="YceI"/>
    <property type="match status" value="1"/>
</dbReference>